<dbReference type="RefSeq" id="XP_020086117.1">
    <property type="nucleotide sequence ID" value="XM_020230528.1"/>
</dbReference>
<evidence type="ECO:0000313" key="4">
    <source>
        <dbReference type="Proteomes" id="UP000515123"/>
    </source>
</evidence>
<feature type="region of interest" description="Disordered" evidence="2">
    <location>
        <begin position="139"/>
        <end position="176"/>
    </location>
</feature>
<feature type="compositionally biased region" description="Polar residues" evidence="2">
    <location>
        <begin position="160"/>
        <end position="172"/>
    </location>
</feature>
<comment type="similarity">
    <text evidence="1">Belongs to the LOB domain-containing protein family.</text>
</comment>
<feature type="domain" description="LOB" evidence="3">
    <location>
        <begin position="2"/>
        <end position="109"/>
    </location>
</feature>
<reference evidence="4" key="1">
    <citation type="journal article" date="2015" name="Nat. Genet.">
        <title>The pineapple genome and the evolution of CAM photosynthesis.</title>
        <authorList>
            <person name="Ming R."/>
            <person name="VanBuren R."/>
            <person name="Wai C.M."/>
            <person name="Tang H."/>
            <person name="Schatz M.C."/>
            <person name="Bowers J.E."/>
            <person name="Lyons E."/>
            <person name="Wang M.L."/>
            <person name="Chen J."/>
            <person name="Biggers E."/>
            <person name="Zhang J."/>
            <person name="Huang L."/>
            <person name="Zhang L."/>
            <person name="Miao W."/>
            <person name="Zhang J."/>
            <person name="Ye Z."/>
            <person name="Miao C."/>
            <person name="Lin Z."/>
            <person name="Wang H."/>
            <person name="Zhou H."/>
            <person name="Yim W.C."/>
            <person name="Priest H.D."/>
            <person name="Zheng C."/>
            <person name="Woodhouse M."/>
            <person name="Edger P.P."/>
            <person name="Guyot R."/>
            <person name="Guo H.B."/>
            <person name="Guo H."/>
            <person name="Zheng G."/>
            <person name="Singh R."/>
            <person name="Sharma A."/>
            <person name="Min X."/>
            <person name="Zheng Y."/>
            <person name="Lee H."/>
            <person name="Gurtowski J."/>
            <person name="Sedlazeck F.J."/>
            <person name="Harkess A."/>
            <person name="McKain M.R."/>
            <person name="Liao Z."/>
            <person name="Fang J."/>
            <person name="Liu J."/>
            <person name="Zhang X."/>
            <person name="Zhang Q."/>
            <person name="Hu W."/>
            <person name="Qin Y."/>
            <person name="Wang K."/>
            <person name="Chen L.Y."/>
            <person name="Shirley N."/>
            <person name="Lin Y.R."/>
            <person name="Liu L.Y."/>
            <person name="Hernandez A.G."/>
            <person name="Wright C.L."/>
            <person name="Bulone V."/>
            <person name="Tuskan G.A."/>
            <person name="Heath K."/>
            <person name="Zee F."/>
            <person name="Moore P.H."/>
            <person name="Sunkar R."/>
            <person name="Leebens-Mack J.H."/>
            <person name="Mockler T."/>
            <person name="Bennetzen J.L."/>
            <person name="Freeling M."/>
            <person name="Sankoff D."/>
            <person name="Paterson A.H."/>
            <person name="Zhu X."/>
            <person name="Yang X."/>
            <person name="Smith J.A."/>
            <person name="Cushman J.C."/>
            <person name="Paull R.E."/>
            <person name="Yu Q."/>
        </authorList>
    </citation>
    <scope>NUCLEOTIDE SEQUENCE [LARGE SCALE GENOMIC DNA]</scope>
    <source>
        <strain evidence="4">cv. F153</strain>
    </source>
</reference>
<dbReference type="PANTHER" id="PTHR31304">
    <property type="entry name" value="LOB DOMAIN-CONTAINING PROTEIN 38"/>
    <property type="match status" value="1"/>
</dbReference>
<keyword evidence="4" id="KW-1185">Reference proteome</keyword>
<dbReference type="InterPro" id="IPR004883">
    <property type="entry name" value="LOB"/>
</dbReference>
<name>A0A6P5ERH3_ANACO</name>
<evidence type="ECO:0000259" key="3">
    <source>
        <dbReference type="PROSITE" id="PS50891"/>
    </source>
</evidence>
<dbReference type="Pfam" id="PF03195">
    <property type="entry name" value="LOB"/>
    <property type="match status" value="1"/>
</dbReference>
<evidence type="ECO:0000256" key="2">
    <source>
        <dbReference type="SAM" id="MobiDB-lite"/>
    </source>
</evidence>
<dbReference type="PANTHER" id="PTHR31304:SF1">
    <property type="entry name" value="LOB DOMAIN-CONTAINING PROTEIN 39"/>
    <property type="match status" value="1"/>
</dbReference>
<organism evidence="4 5">
    <name type="scientific">Ananas comosus</name>
    <name type="common">Pineapple</name>
    <name type="synonym">Ananas ananas</name>
    <dbReference type="NCBI Taxonomy" id="4615"/>
    <lineage>
        <taxon>Eukaryota</taxon>
        <taxon>Viridiplantae</taxon>
        <taxon>Streptophyta</taxon>
        <taxon>Embryophyta</taxon>
        <taxon>Tracheophyta</taxon>
        <taxon>Spermatophyta</taxon>
        <taxon>Magnoliopsida</taxon>
        <taxon>Liliopsida</taxon>
        <taxon>Poales</taxon>
        <taxon>Bromeliaceae</taxon>
        <taxon>Bromelioideae</taxon>
        <taxon>Ananas</taxon>
    </lineage>
</organism>
<dbReference type="Gramene" id="Aco012353.1.mrna1">
    <property type="protein sequence ID" value="Aco012353.1.mrna1"/>
    <property type="gene ID" value="Aco012353.1.path1"/>
</dbReference>
<dbReference type="Proteomes" id="UP000515123">
    <property type="component" value="Linkage group 1"/>
</dbReference>
<dbReference type="AlphaFoldDB" id="A0A6P5ERH3"/>
<evidence type="ECO:0000313" key="5">
    <source>
        <dbReference type="RefSeq" id="XP_020086117.1"/>
    </source>
</evidence>
<accession>A0A6P5ERH3</accession>
<sequence>MMSCNGCRVLRKGCGEGCLLRVCLEGWVDGAEAQGHATLFVAKFFGRAGLSAFLSAVPLSHRPALFRSLLFEACGRTISPVGGAVGLLWAGNWHLCQAAVHAVLRGESIRPLPEDLAAAVGIEETSSSRQCDLDLYLTPMLPAPPAKEEKRRQRKRLRTPSVNSEGSVTVSENGGGGGPQLLNLFV</sequence>
<dbReference type="PROSITE" id="PS50891">
    <property type="entry name" value="LOB"/>
    <property type="match status" value="1"/>
</dbReference>
<dbReference type="GO" id="GO:0010468">
    <property type="term" value="P:regulation of gene expression"/>
    <property type="evidence" value="ECO:0007669"/>
    <property type="project" value="TreeGrafter"/>
</dbReference>
<reference evidence="5" key="2">
    <citation type="submission" date="2025-08" db="UniProtKB">
        <authorList>
            <consortium name="RefSeq"/>
        </authorList>
    </citation>
    <scope>IDENTIFICATION</scope>
    <source>
        <tissue evidence="5">Leaf</tissue>
    </source>
</reference>
<gene>
    <name evidence="5" type="primary">LOC109708709</name>
</gene>
<dbReference type="OrthoDB" id="1922547at2759"/>
<dbReference type="GeneID" id="109708709"/>
<proteinExistence type="inferred from homology"/>
<protein>
    <submittedName>
        <fullName evidence="5">LOB domain-containing protein 37-like</fullName>
    </submittedName>
</protein>
<evidence type="ECO:0000256" key="1">
    <source>
        <dbReference type="ARBA" id="ARBA00005474"/>
    </source>
</evidence>